<dbReference type="SUPFAM" id="SSF51344">
    <property type="entry name" value="Epsilon subunit of F1F0-ATP synthase N-terminal domain"/>
    <property type="match status" value="1"/>
</dbReference>
<evidence type="ECO:0000256" key="6">
    <source>
        <dbReference type="ARBA" id="ARBA00023136"/>
    </source>
</evidence>
<name>A0A383U3K3_9FLAO</name>
<evidence type="ECO:0000256" key="7">
    <source>
        <dbReference type="ARBA" id="ARBA00023196"/>
    </source>
</evidence>
<evidence type="ECO:0000256" key="5">
    <source>
        <dbReference type="ARBA" id="ARBA00023065"/>
    </source>
</evidence>
<dbReference type="GO" id="GO:0045259">
    <property type="term" value="C:proton-transporting ATP synthase complex"/>
    <property type="evidence" value="ECO:0007669"/>
    <property type="project" value="UniProtKB-KW"/>
</dbReference>
<dbReference type="CDD" id="cd12152">
    <property type="entry name" value="F1-ATPase_delta"/>
    <property type="match status" value="1"/>
</dbReference>
<dbReference type="EMBL" id="UNSC01000007">
    <property type="protein sequence ID" value="SZD74058.1"/>
    <property type="molecule type" value="Genomic_DNA"/>
</dbReference>
<organism evidence="9 10">
    <name type="scientific">Candidatus Ornithobacterium hominis</name>
    <dbReference type="NCBI Taxonomy" id="2497989"/>
    <lineage>
        <taxon>Bacteria</taxon>
        <taxon>Pseudomonadati</taxon>
        <taxon>Bacteroidota</taxon>
        <taxon>Flavobacteriia</taxon>
        <taxon>Flavobacteriales</taxon>
        <taxon>Weeksellaceae</taxon>
        <taxon>Ornithobacterium</taxon>
    </lineage>
</organism>
<evidence type="ECO:0000313" key="9">
    <source>
        <dbReference type="EMBL" id="SZD74058.1"/>
    </source>
</evidence>
<evidence type="ECO:0000256" key="3">
    <source>
        <dbReference type="ARBA" id="ARBA00005712"/>
    </source>
</evidence>
<keyword evidence="5" id="KW-0406">Ion transport</keyword>
<dbReference type="Pfam" id="PF02823">
    <property type="entry name" value="ATP-synt_DE_N"/>
    <property type="match status" value="1"/>
</dbReference>
<comment type="similarity">
    <text evidence="3">Belongs to the ATPase epsilon chain family.</text>
</comment>
<keyword evidence="6" id="KW-0472">Membrane</keyword>
<dbReference type="GO" id="GO:0046933">
    <property type="term" value="F:proton-transporting ATP synthase activity, rotational mechanism"/>
    <property type="evidence" value="ECO:0007669"/>
    <property type="project" value="InterPro"/>
</dbReference>
<evidence type="ECO:0000256" key="4">
    <source>
        <dbReference type="ARBA" id="ARBA00022448"/>
    </source>
</evidence>
<accession>A0A383U3K3</accession>
<dbReference type="AlphaFoldDB" id="A0A383U3K3"/>
<dbReference type="OrthoDB" id="5294255at2"/>
<comment type="subcellular location">
    <subcellularLocation>
        <location evidence="2">Endomembrane system</location>
        <topology evidence="2">Peripheral membrane protein</topology>
    </subcellularLocation>
</comment>
<dbReference type="InterPro" id="IPR020546">
    <property type="entry name" value="ATP_synth_F1_dsu/esu_N"/>
</dbReference>
<dbReference type="RefSeq" id="WP_119059699.1">
    <property type="nucleotide sequence ID" value="NZ_UNSC01000007.1"/>
</dbReference>
<dbReference type="InterPro" id="IPR001469">
    <property type="entry name" value="ATP_synth_F1_dsu/esu"/>
</dbReference>
<evidence type="ECO:0000313" key="10">
    <source>
        <dbReference type="Proteomes" id="UP000262142"/>
    </source>
</evidence>
<evidence type="ECO:0000256" key="1">
    <source>
        <dbReference type="ARBA" id="ARBA00003543"/>
    </source>
</evidence>
<gene>
    <name evidence="9" type="primary">atpC</name>
    <name evidence="9" type="ORF">SAMEA104719789_01515</name>
</gene>
<evidence type="ECO:0000259" key="8">
    <source>
        <dbReference type="Pfam" id="PF02823"/>
    </source>
</evidence>
<sequence>MSIQLQIITPEYTIYEGEVEAVTVPGKGGKFQMLENHAPIVASLENGTVRIKATKEAKFKHKKLKKAEENCWDLEVTGGVMELQNNFLTILPD</sequence>
<keyword evidence="4" id="KW-0813">Transport</keyword>
<dbReference type="InterPro" id="IPR036771">
    <property type="entry name" value="ATPsynth_dsu/esu_N"/>
</dbReference>
<feature type="domain" description="ATP synthase F1 complex delta/epsilon subunit N-terminal" evidence="8">
    <location>
        <begin position="3"/>
        <end position="91"/>
    </location>
</feature>
<proteinExistence type="inferred from homology"/>
<keyword evidence="7" id="KW-0066">ATP synthesis</keyword>
<keyword evidence="7" id="KW-0139">CF(1)</keyword>
<dbReference type="Gene3D" id="2.60.15.10">
    <property type="entry name" value="F0F1 ATP synthase delta/epsilon subunit, N-terminal"/>
    <property type="match status" value="1"/>
</dbReference>
<comment type="function">
    <text evidence="1">Produces ATP from ADP in the presence of a proton gradient across the membrane.</text>
</comment>
<evidence type="ECO:0000256" key="2">
    <source>
        <dbReference type="ARBA" id="ARBA00004184"/>
    </source>
</evidence>
<dbReference type="GO" id="GO:0012505">
    <property type="term" value="C:endomembrane system"/>
    <property type="evidence" value="ECO:0007669"/>
    <property type="project" value="UniProtKB-SubCell"/>
</dbReference>
<protein>
    <submittedName>
        <fullName evidence="9">F-ATPase epsilon subunit</fullName>
    </submittedName>
</protein>
<keyword evidence="10" id="KW-1185">Reference proteome</keyword>
<dbReference type="Proteomes" id="UP000262142">
    <property type="component" value="Unassembled WGS sequence"/>
</dbReference>
<reference evidence="9 10" key="1">
    <citation type="submission" date="2018-09" db="EMBL/GenBank/DDBJ databases">
        <authorList>
            <consortium name="Pathogen Informatics"/>
        </authorList>
    </citation>
    <scope>NUCLEOTIDE SEQUENCE [LARGE SCALE GENOMIC DNA]</scope>
    <source>
        <strain evidence="9 10">OH-22767</strain>
    </source>
</reference>